<dbReference type="EMBL" id="LLYZ01000002">
    <property type="protein sequence ID" value="KQK27159.1"/>
    <property type="molecule type" value="Genomic_DNA"/>
</dbReference>
<proteinExistence type="predicted"/>
<evidence type="ECO:0008006" key="4">
    <source>
        <dbReference type="Google" id="ProtNLM"/>
    </source>
</evidence>
<dbReference type="AlphaFoldDB" id="A0A0Q3HWA6"/>
<evidence type="ECO:0000313" key="3">
    <source>
        <dbReference type="Proteomes" id="UP000051682"/>
    </source>
</evidence>
<protein>
    <recommendedName>
        <fullName evidence="4">Lipoprotein</fullName>
    </recommendedName>
</protein>
<keyword evidence="3" id="KW-1185">Reference proteome</keyword>
<feature type="chain" id="PRO_5006203766" description="Lipoprotein" evidence="1">
    <location>
        <begin position="34"/>
        <end position="205"/>
    </location>
</feature>
<gene>
    <name evidence="2" type="ORF">AR438_02840</name>
</gene>
<reference evidence="2 3" key="1">
    <citation type="submission" date="2015-10" db="EMBL/GenBank/DDBJ databases">
        <title>Chryseobacterium aquaticum genome.</title>
        <authorList>
            <person name="Newman J.D."/>
            <person name="Ferguson M.B."/>
            <person name="Miller J.R."/>
        </authorList>
    </citation>
    <scope>NUCLEOTIDE SEQUENCE [LARGE SCALE GENOMIC DNA]</scope>
    <source>
        <strain evidence="2 3">KCTC 12483</strain>
    </source>
</reference>
<sequence>MVLENKTLVKTSPIRMKKLFLLILLSFSLFSCSQEKSEISTIKSDFEKFILNIQNKNIGEAVNCIYPKFFEIVPKEQMRQMLEVTYNNPHLVISINKFNIDEVKNPEKINNEYFTSINYTFDLDLKLNSDELKRKKEILQAGLERKFGPTNVNFENENQIFHINSSKKAIGISKNGKSDWKFIVIENEYKPYLLRVLPEKIINEN</sequence>
<dbReference type="Proteomes" id="UP000051682">
    <property type="component" value="Unassembled WGS sequence"/>
</dbReference>
<feature type="signal peptide" evidence="1">
    <location>
        <begin position="1"/>
        <end position="33"/>
    </location>
</feature>
<dbReference type="PROSITE" id="PS51257">
    <property type="entry name" value="PROKAR_LIPOPROTEIN"/>
    <property type="match status" value="1"/>
</dbReference>
<keyword evidence="1" id="KW-0732">Signal</keyword>
<accession>A0A0Q3HWA6</accession>
<evidence type="ECO:0000256" key="1">
    <source>
        <dbReference type="SAM" id="SignalP"/>
    </source>
</evidence>
<comment type="caution">
    <text evidence="2">The sequence shown here is derived from an EMBL/GenBank/DDBJ whole genome shotgun (WGS) entry which is preliminary data.</text>
</comment>
<dbReference type="STRING" id="452084.AR438_02840"/>
<name>A0A0Q3HWA6_9FLAO</name>
<evidence type="ECO:0000313" key="2">
    <source>
        <dbReference type="EMBL" id="KQK27159.1"/>
    </source>
</evidence>
<organism evidence="2 3">
    <name type="scientific">Chryseobacterium aquaticum</name>
    <dbReference type="NCBI Taxonomy" id="452084"/>
    <lineage>
        <taxon>Bacteria</taxon>
        <taxon>Pseudomonadati</taxon>
        <taxon>Bacteroidota</taxon>
        <taxon>Flavobacteriia</taxon>
        <taxon>Flavobacteriales</taxon>
        <taxon>Weeksellaceae</taxon>
        <taxon>Chryseobacterium group</taxon>
        <taxon>Chryseobacterium</taxon>
    </lineage>
</organism>